<dbReference type="RefSeq" id="WP_069332502.1">
    <property type="nucleotide sequence ID" value="NZ_JAYFRT010000003.1"/>
</dbReference>
<dbReference type="Gene3D" id="3.30.70.1660">
    <property type="match status" value="1"/>
</dbReference>
<evidence type="ECO:0000256" key="2">
    <source>
        <dbReference type="ARBA" id="ARBA00022481"/>
    </source>
</evidence>
<dbReference type="InterPro" id="IPR004374">
    <property type="entry name" value="PrfB"/>
</dbReference>
<keyword evidence="4" id="KW-0963">Cytoplasm</keyword>
<dbReference type="Pfam" id="PF03462">
    <property type="entry name" value="PCRF"/>
    <property type="match status" value="1"/>
</dbReference>
<dbReference type="InterPro" id="IPR045853">
    <property type="entry name" value="Pep_chain_release_fac_I_sf"/>
</dbReference>
<dbReference type="SMART" id="SM00937">
    <property type="entry name" value="PCRF"/>
    <property type="match status" value="1"/>
</dbReference>
<dbReference type="InterPro" id="IPR005139">
    <property type="entry name" value="PCRF"/>
</dbReference>
<evidence type="ECO:0000256" key="5">
    <source>
        <dbReference type="NCBIfam" id="TIGR00020"/>
    </source>
</evidence>
<dbReference type="Gene3D" id="3.30.160.20">
    <property type="match status" value="1"/>
</dbReference>
<keyword evidence="8" id="KW-1185">Reference proteome</keyword>
<dbReference type="Proteomes" id="UP000240800">
    <property type="component" value="Unassembled WGS sequence"/>
</dbReference>
<dbReference type="SUPFAM" id="SSF75620">
    <property type="entry name" value="Release factor"/>
    <property type="match status" value="1"/>
</dbReference>
<dbReference type="Gene3D" id="1.20.58.410">
    <property type="entry name" value="Release factor"/>
    <property type="match status" value="1"/>
</dbReference>
<feature type="domain" description="Prokaryotic-type class I peptide chain release factors" evidence="6">
    <location>
        <begin position="243"/>
        <end position="259"/>
    </location>
</feature>
<evidence type="ECO:0000313" key="8">
    <source>
        <dbReference type="Proteomes" id="UP000240800"/>
    </source>
</evidence>
<comment type="function">
    <text evidence="4">Peptide chain release factor 2 directs the termination of translation in response to the peptide chain termination codons UGA and UAA.</text>
</comment>
<evidence type="ECO:0000259" key="6">
    <source>
        <dbReference type="PROSITE" id="PS00745"/>
    </source>
</evidence>
<organism evidence="7 8">
    <name type="scientific">Cereibacter johrii</name>
    <dbReference type="NCBI Taxonomy" id="445629"/>
    <lineage>
        <taxon>Bacteria</taxon>
        <taxon>Pseudomonadati</taxon>
        <taxon>Pseudomonadota</taxon>
        <taxon>Alphaproteobacteria</taxon>
        <taxon>Rhodobacterales</taxon>
        <taxon>Paracoccaceae</taxon>
        <taxon>Cereibacter</taxon>
    </lineage>
</organism>
<comment type="caution">
    <text evidence="7">The sequence shown here is derived from an EMBL/GenBank/DDBJ whole genome shotgun (WGS) entry which is preliminary data.</text>
</comment>
<sequence>MRTETQNQVEAIRRSLALLGQRMDLETAPHRLEEFDAMIEDGNLWNDPARAQKLMRERQQLMDQLSTYRLIDTGLRDNVELIELGEAEGDEEIVTEAEAAIRALVETARAKELEALLDGEADGNDTFLEINAGAGGTESCDWASMLARMYVRWAERKGYKVELQSESAGEEAGIKSAAYKISGPNAYGWLKSESGVHRLVRISPYDSAARRHTSFSSVWVYPVVDDNIEIEIPANDIRIDTYRSSGAGGQHVNTTDSAVRITHLPTNIVVTSSMKSQHQNREAAMNALKARLYQLELDKRNAAINAQHEAKGEAGWGNQIRSYVLQPYQMVKDLRTGVETSDTQGVLDGDLDRFMQATLAQDVAGKSRAEANAEE</sequence>
<dbReference type="PANTHER" id="PTHR43116:SF3">
    <property type="entry name" value="CLASS I PEPTIDE CHAIN RELEASE FACTOR"/>
    <property type="match status" value="1"/>
</dbReference>
<dbReference type="InterPro" id="IPR000352">
    <property type="entry name" value="Pep_chain_release_fac_I"/>
</dbReference>
<dbReference type="HAMAP" id="MF_00094">
    <property type="entry name" value="Rel_fac_2"/>
    <property type="match status" value="1"/>
</dbReference>
<keyword evidence="3 4" id="KW-0648">Protein biosynthesis</keyword>
<evidence type="ECO:0000256" key="3">
    <source>
        <dbReference type="ARBA" id="ARBA00022917"/>
    </source>
</evidence>
<comment type="subcellular location">
    <subcellularLocation>
        <location evidence="4">Cytoplasm</location>
    </subcellularLocation>
</comment>
<comment type="PTM">
    <text evidence="4">Methylated by PrmC. Methylation increases the termination efficiency of RF2.</text>
</comment>
<evidence type="ECO:0000256" key="4">
    <source>
        <dbReference type="HAMAP-Rule" id="MF_00094"/>
    </source>
</evidence>
<protein>
    <recommendedName>
        <fullName evidence="4 5">Peptide chain release factor 2</fullName>
        <shortName evidence="4">RF-2</shortName>
    </recommendedName>
</protein>
<proteinExistence type="inferred from homology"/>
<comment type="similarity">
    <text evidence="1 4">Belongs to the prokaryotic/mitochondrial release factor family.</text>
</comment>
<keyword evidence="2 4" id="KW-0488">Methylation</keyword>
<gene>
    <name evidence="4" type="primary">prfB</name>
    <name evidence="7" type="ORF">C8J29_102307</name>
</gene>
<dbReference type="Pfam" id="PF00472">
    <property type="entry name" value="RF-1"/>
    <property type="match status" value="1"/>
</dbReference>
<dbReference type="NCBIfam" id="TIGR00020">
    <property type="entry name" value="prfB"/>
    <property type="match status" value="1"/>
</dbReference>
<name>A0ABX5J9T9_9RHOB</name>
<accession>A0ABX5J9T9</accession>
<feature type="modified residue" description="N5-methylglutamine" evidence="4">
    <location>
        <position position="250"/>
    </location>
</feature>
<dbReference type="PROSITE" id="PS00745">
    <property type="entry name" value="RF_PROK_I"/>
    <property type="match status" value="1"/>
</dbReference>
<evidence type="ECO:0000313" key="7">
    <source>
        <dbReference type="EMBL" id="PTM80233.1"/>
    </source>
</evidence>
<reference evidence="7 8" key="1">
    <citation type="submission" date="2018-04" db="EMBL/GenBank/DDBJ databases">
        <title>Genomic Encyclopedia of Type Strains, Phase III (KMG-III): the genomes of soil and plant-associated and newly described type strains.</title>
        <authorList>
            <person name="Whitman W."/>
        </authorList>
    </citation>
    <scope>NUCLEOTIDE SEQUENCE [LARGE SCALE GENOMIC DNA]</scope>
    <source>
        <strain evidence="7 8">JA192</strain>
    </source>
</reference>
<evidence type="ECO:0000256" key="1">
    <source>
        <dbReference type="ARBA" id="ARBA00010835"/>
    </source>
</evidence>
<dbReference type="EMBL" id="PZZW01000002">
    <property type="protein sequence ID" value="PTM80233.1"/>
    <property type="molecule type" value="Genomic_DNA"/>
</dbReference>
<dbReference type="PANTHER" id="PTHR43116">
    <property type="entry name" value="PEPTIDE CHAIN RELEASE FACTOR 2"/>
    <property type="match status" value="1"/>
</dbReference>